<organism evidence="6 7">
    <name type="scientific">Coffea canephora</name>
    <name type="common">Robusta coffee</name>
    <dbReference type="NCBI Taxonomy" id="49390"/>
    <lineage>
        <taxon>Eukaryota</taxon>
        <taxon>Viridiplantae</taxon>
        <taxon>Streptophyta</taxon>
        <taxon>Embryophyta</taxon>
        <taxon>Tracheophyta</taxon>
        <taxon>Spermatophyta</taxon>
        <taxon>Magnoliopsida</taxon>
        <taxon>eudicotyledons</taxon>
        <taxon>Gunneridae</taxon>
        <taxon>Pentapetalae</taxon>
        <taxon>asterids</taxon>
        <taxon>lamiids</taxon>
        <taxon>Gentianales</taxon>
        <taxon>Rubiaceae</taxon>
        <taxon>Ixoroideae</taxon>
        <taxon>Gardenieae complex</taxon>
        <taxon>Bertiereae - Coffeeae clade</taxon>
        <taxon>Coffeeae</taxon>
        <taxon>Coffea</taxon>
    </lineage>
</organism>
<dbReference type="InterPro" id="IPR005304">
    <property type="entry name" value="Rbsml_bgen_MeTrfase_EMG1/NEP1"/>
</dbReference>
<dbReference type="Pfam" id="PF03587">
    <property type="entry name" value="EMG1"/>
    <property type="match status" value="1"/>
</dbReference>
<sequence length="362" mass="40845">MGTEPVAVTSQLKVLMFPWLTYGHISPSLELAKRLTDRGFSSPPSLFLFGLSPPFLTSELPPDCPTLWSASAISSVHTLSRLQLQQRAFRRHSLVQLSLSNRQWQALNQSQMMLKACSADGSLKRKKEPEAADDERGKRNEIPELALTPHEIGRRKVNFIFDNAAIKKTLVKKKWKVPCSLDDAEIILRQNKDVNQYRCDILHEALRAILDSPLNRYGLVGAIYVKIENGVLFEVKPQVRIPRTLQRFCGLMMNLLEKSCIRTEGTKEVLLRVIQEPVTRYLPANSHIIGLSHTSPKVVNIEDYLSAVDDDINLTFVVGTSVQGEINQQYVDDCLTVTNYPLSAKGSIGMICHVLEHKWNIF</sequence>
<reference evidence="7" key="1">
    <citation type="journal article" date="2014" name="Science">
        <title>The coffee genome provides insight into the convergent evolution of caffeine biosynthesis.</title>
        <authorList>
            <person name="Denoeud F."/>
            <person name="Carretero-Paulet L."/>
            <person name="Dereeper A."/>
            <person name="Droc G."/>
            <person name="Guyot R."/>
            <person name="Pietrella M."/>
            <person name="Zheng C."/>
            <person name="Alberti A."/>
            <person name="Anthony F."/>
            <person name="Aprea G."/>
            <person name="Aury J.M."/>
            <person name="Bento P."/>
            <person name="Bernard M."/>
            <person name="Bocs S."/>
            <person name="Campa C."/>
            <person name="Cenci A."/>
            <person name="Combes M.C."/>
            <person name="Crouzillat D."/>
            <person name="Da Silva C."/>
            <person name="Daddiego L."/>
            <person name="De Bellis F."/>
            <person name="Dussert S."/>
            <person name="Garsmeur O."/>
            <person name="Gayraud T."/>
            <person name="Guignon V."/>
            <person name="Jahn K."/>
            <person name="Jamilloux V."/>
            <person name="Joet T."/>
            <person name="Labadie K."/>
            <person name="Lan T."/>
            <person name="Leclercq J."/>
            <person name="Lepelley M."/>
            <person name="Leroy T."/>
            <person name="Li L.T."/>
            <person name="Librado P."/>
            <person name="Lopez L."/>
            <person name="Munoz A."/>
            <person name="Noel B."/>
            <person name="Pallavicini A."/>
            <person name="Perrotta G."/>
            <person name="Poncet V."/>
            <person name="Pot D."/>
            <person name="Priyono X."/>
            <person name="Rigoreau M."/>
            <person name="Rouard M."/>
            <person name="Rozas J."/>
            <person name="Tranchant-Dubreuil C."/>
            <person name="VanBuren R."/>
            <person name="Zhang Q."/>
            <person name="Andrade A.C."/>
            <person name="Argout X."/>
            <person name="Bertrand B."/>
            <person name="de Kochko A."/>
            <person name="Graziosi G."/>
            <person name="Henry R.J."/>
            <person name="Jayarama X."/>
            <person name="Ming R."/>
            <person name="Nagai C."/>
            <person name="Rounsley S."/>
            <person name="Sankoff D."/>
            <person name="Giuliano G."/>
            <person name="Albert V.A."/>
            <person name="Wincker P."/>
            <person name="Lashermes P."/>
        </authorList>
    </citation>
    <scope>NUCLEOTIDE SEQUENCE [LARGE SCALE GENOMIC DNA]</scope>
    <source>
        <strain evidence="7">cv. DH200-94</strain>
    </source>
</reference>
<accession>A0A068UBS6</accession>
<dbReference type="PANTHER" id="PTHR12636">
    <property type="entry name" value="NEP1/MRA1"/>
    <property type="match status" value="1"/>
</dbReference>
<dbReference type="InterPro" id="IPR029028">
    <property type="entry name" value="Alpha/beta_knot_MTases"/>
</dbReference>
<feature type="region of interest" description="Disordered" evidence="5">
    <location>
        <begin position="119"/>
        <end position="142"/>
    </location>
</feature>
<keyword evidence="2" id="KW-0690">Ribosome biogenesis</keyword>
<evidence type="ECO:0008006" key="8">
    <source>
        <dbReference type="Google" id="ProtNLM"/>
    </source>
</evidence>
<evidence type="ECO:0000313" key="7">
    <source>
        <dbReference type="Proteomes" id="UP000295252"/>
    </source>
</evidence>
<dbReference type="PhylomeDB" id="A0A068UBS6"/>
<dbReference type="OrthoDB" id="269804at2759"/>
<dbReference type="GO" id="GO:0019843">
    <property type="term" value="F:rRNA binding"/>
    <property type="evidence" value="ECO:0007669"/>
    <property type="project" value="UniProtKB-KW"/>
</dbReference>
<evidence type="ECO:0000256" key="2">
    <source>
        <dbReference type="ARBA" id="ARBA00022517"/>
    </source>
</evidence>
<evidence type="ECO:0000256" key="1">
    <source>
        <dbReference type="ARBA" id="ARBA00008115"/>
    </source>
</evidence>
<dbReference type="InterPro" id="IPR029026">
    <property type="entry name" value="tRNA_m1G_MTases_N"/>
</dbReference>
<evidence type="ECO:0000256" key="3">
    <source>
        <dbReference type="ARBA" id="ARBA00022730"/>
    </source>
</evidence>
<dbReference type="Gene3D" id="3.40.50.2000">
    <property type="entry name" value="Glycogen Phosphorylase B"/>
    <property type="match status" value="1"/>
</dbReference>
<dbReference type="Proteomes" id="UP000295252">
    <property type="component" value="Chromosome VII"/>
</dbReference>
<keyword evidence="3" id="KW-0699">rRNA-binding</keyword>
<dbReference type="GO" id="GO:0032040">
    <property type="term" value="C:small-subunit processome"/>
    <property type="evidence" value="ECO:0007669"/>
    <property type="project" value="TreeGrafter"/>
</dbReference>
<dbReference type="PANTHER" id="PTHR12636:SF13">
    <property type="entry name" value="RIBOSOMAL RNA SMALL SUBUNIT METHYLTRANSFERASE NEP1-LIKE"/>
    <property type="match status" value="1"/>
</dbReference>
<keyword evidence="7" id="KW-1185">Reference proteome</keyword>
<dbReference type="GO" id="GO:0070037">
    <property type="term" value="F:rRNA (pseudouridine) methyltransferase activity"/>
    <property type="evidence" value="ECO:0007669"/>
    <property type="project" value="InterPro"/>
</dbReference>
<dbReference type="InParanoid" id="A0A068UBS6"/>
<dbReference type="EMBL" id="HG739102">
    <property type="protein sequence ID" value="CDP05677.1"/>
    <property type="molecule type" value="Genomic_DNA"/>
</dbReference>
<feature type="compositionally biased region" description="Basic and acidic residues" evidence="5">
    <location>
        <begin position="127"/>
        <end position="142"/>
    </location>
</feature>
<dbReference type="SUPFAM" id="SSF75217">
    <property type="entry name" value="alpha/beta knot"/>
    <property type="match status" value="1"/>
</dbReference>
<dbReference type="STRING" id="49390.A0A068UBS6"/>
<evidence type="ECO:0000256" key="4">
    <source>
        <dbReference type="ARBA" id="ARBA00022884"/>
    </source>
</evidence>
<dbReference type="SUPFAM" id="SSF53756">
    <property type="entry name" value="UDP-Glycosyltransferase/glycogen phosphorylase"/>
    <property type="match status" value="1"/>
</dbReference>
<dbReference type="Gramene" id="CDP05677">
    <property type="protein sequence ID" value="CDP05677"/>
    <property type="gene ID" value="GSCOC_T00020871001"/>
</dbReference>
<gene>
    <name evidence="6" type="ORF">GSCOC_T00020871001</name>
</gene>
<dbReference type="CDD" id="cd18088">
    <property type="entry name" value="Nep1-like"/>
    <property type="match status" value="1"/>
</dbReference>
<name>A0A068UBS6_COFCA</name>
<dbReference type="Gene3D" id="3.40.1280.10">
    <property type="match status" value="1"/>
</dbReference>
<comment type="similarity">
    <text evidence="1">Belongs to the class IV-like SAM-binding methyltransferase superfamily. RNA methyltransferase NEP1 family.</text>
</comment>
<evidence type="ECO:0000313" key="6">
    <source>
        <dbReference type="EMBL" id="CDP05677.1"/>
    </source>
</evidence>
<dbReference type="AlphaFoldDB" id="A0A068UBS6"/>
<protein>
    <recommendedName>
        <fullName evidence="8">Ribosomal RNA small subunit methyltransferase NEP1</fullName>
    </recommendedName>
</protein>
<evidence type="ECO:0000256" key="5">
    <source>
        <dbReference type="SAM" id="MobiDB-lite"/>
    </source>
</evidence>
<keyword evidence="4" id="KW-0694">RNA-binding</keyword>
<dbReference type="GO" id="GO:0070475">
    <property type="term" value="P:rRNA base methylation"/>
    <property type="evidence" value="ECO:0007669"/>
    <property type="project" value="InterPro"/>
</dbReference>
<proteinExistence type="inferred from homology"/>